<evidence type="ECO:0000256" key="1">
    <source>
        <dbReference type="ARBA" id="ARBA00000085"/>
    </source>
</evidence>
<dbReference type="Pfam" id="PF02518">
    <property type="entry name" value="HATPase_c"/>
    <property type="match status" value="1"/>
</dbReference>
<dbReference type="CDD" id="cd00075">
    <property type="entry name" value="HATPase"/>
    <property type="match status" value="1"/>
</dbReference>
<dbReference type="InterPro" id="IPR003661">
    <property type="entry name" value="HisK_dim/P_dom"/>
</dbReference>
<sequence length="495" mass="54768">MSATNAGFIRSSLFVLGLGCLLLVSLIGSTLWLTGKTRVTFGTVVEERVIRRASADLMQTLTDAETGQRGYLITRDIAFLTPYSQAIGEVTTEMDSLVHLLEPRPEHAPDVEKLRELVKAKLEELARTVELTRSGDIRQAYELVRAGYGKQLMDQIRTVLDEVRDESDNRIDQGIASQLLAIGWLQVFTIGGAVAIVIVIGGAILIIIQHVRDLLKARQEVEVLNAGLEERVQERTEDLMQANQEIQRFAYIITHDLRAPLVNIMGFTAELDSALQTLKAYVLADGQPLTTQQIEDARLAASEDLPEAISFIRSSTRKMDGLINAILKISRDGRRQLKPEPLDLKPLIETTAASVHHQIGESGGHTEISTEVASIISDRLSLEQILGNLFDNAIKYKSPDRPVVLSIRAVSDGRHFIRLEIEDNGRGIAEQDHERIFELFRRSGQQNQVGEGIGLAHVRSLTRNLGGEITVRSKIGVGSTFILRLPRDLSKLVGT</sequence>
<accession>A0A368NX65</accession>
<dbReference type="PROSITE" id="PS50109">
    <property type="entry name" value="HIS_KIN"/>
    <property type="match status" value="1"/>
</dbReference>
<dbReference type="GeneID" id="60681339"/>
<evidence type="ECO:0000259" key="8">
    <source>
        <dbReference type="PROSITE" id="PS50109"/>
    </source>
</evidence>
<feature type="coiled-coil region" evidence="6">
    <location>
        <begin position="211"/>
        <end position="245"/>
    </location>
</feature>
<keyword evidence="5 9" id="KW-0418">Kinase</keyword>
<keyword evidence="7" id="KW-1133">Transmembrane helix</keyword>
<dbReference type="EMBL" id="QUSG01000004">
    <property type="protein sequence ID" value="KAA3528238.1"/>
    <property type="molecule type" value="Genomic_DNA"/>
</dbReference>
<dbReference type="PANTHER" id="PTHR42878:SF15">
    <property type="entry name" value="BACTERIOPHYTOCHROME"/>
    <property type="match status" value="1"/>
</dbReference>
<evidence type="ECO:0000256" key="5">
    <source>
        <dbReference type="ARBA" id="ARBA00022777"/>
    </source>
</evidence>
<evidence type="ECO:0000313" key="13">
    <source>
        <dbReference type="Proteomes" id="UP000440716"/>
    </source>
</evidence>
<organism evidence="9 12">
    <name type="scientific">Agrobacterium vitis</name>
    <name type="common">Rhizobium vitis</name>
    <dbReference type="NCBI Taxonomy" id="373"/>
    <lineage>
        <taxon>Bacteria</taxon>
        <taxon>Pseudomonadati</taxon>
        <taxon>Pseudomonadota</taxon>
        <taxon>Alphaproteobacteria</taxon>
        <taxon>Hyphomicrobiales</taxon>
        <taxon>Rhizobiaceae</taxon>
        <taxon>Rhizobium/Agrobacterium group</taxon>
        <taxon>Agrobacterium</taxon>
    </lineage>
</organism>
<evidence type="ECO:0000256" key="3">
    <source>
        <dbReference type="ARBA" id="ARBA00022553"/>
    </source>
</evidence>
<dbReference type="Gene3D" id="3.30.565.10">
    <property type="entry name" value="Histidine kinase-like ATPase, C-terminal domain"/>
    <property type="match status" value="1"/>
</dbReference>
<dbReference type="InterPro" id="IPR007891">
    <property type="entry name" value="CHASE3"/>
</dbReference>
<dbReference type="PRINTS" id="PR00344">
    <property type="entry name" value="BCTRLSENSOR"/>
</dbReference>
<evidence type="ECO:0000313" key="9">
    <source>
        <dbReference type="EMBL" id="KAA3528238.1"/>
    </source>
</evidence>
<keyword evidence="6" id="KW-0175">Coiled coil</keyword>
<gene>
    <name evidence="9" type="ORF">DXT89_09370</name>
    <name evidence="11" type="ORF">GOZ88_13930</name>
    <name evidence="10" type="ORF">GOZ90_10580</name>
</gene>
<protein>
    <recommendedName>
        <fullName evidence="2">histidine kinase</fullName>
        <ecNumber evidence="2">2.7.13.3</ecNumber>
    </recommendedName>
</protein>
<dbReference type="Proteomes" id="UP000436911">
    <property type="component" value="Unassembled WGS sequence"/>
</dbReference>
<dbReference type="Proteomes" id="UP000477951">
    <property type="component" value="Unassembled WGS sequence"/>
</dbReference>
<dbReference type="SUPFAM" id="SSF47384">
    <property type="entry name" value="Homodimeric domain of signal transducing histidine kinase"/>
    <property type="match status" value="1"/>
</dbReference>
<dbReference type="PANTHER" id="PTHR42878">
    <property type="entry name" value="TWO-COMPONENT HISTIDINE KINASE"/>
    <property type="match status" value="1"/>
</dbReference>
<evidence type="ECO:0000313" key="11">
    <source>
        <dbReference type="EMBL" id="MVA57202.1"/>
    </source>
</evidence>
<keyword evidence="4" id="KW-0808">Transferase</keyword>
<dbReference type="RefSeq" id="WP_081089160.1">
    <property type="nucleotide sequence ID" value="NZ_CP055265.1"/>
</dbReference>
<comment type="caution">
    <text evidence="9">The sequence shown here is derived from an EMBL/GenBank/DDBJ whole genome shotgun (WGS) entry which is preliminary data.</text>
</comment>
<dbReference type="Gene3D" id="1.10.287.130">
    <property type="match status" value="1"/>
</dbReference>
<feature type="domain" description="Histidine kinase" evidence="8">
    <location>
        <begin position="252"/>
        <end position="489"/>
    </location>
</feature>
<keyword evidence="7" id="KW-0812">Transmembrane</keyword>
<evidence type="ECO:0000256" key="6">
    <source>
        <dbReference type="SAM" id="Coils"/>
    </source>
</evidence>
<evidence type="ECO:0000256" key="7">
    <source>
        <dbReference type="SAM" id="Phobius"/>
    </source>
</evidence>
<dbReference type="AlphaFoldDB" id="A0A368NX65"/>
<dbReference type="CDD" id="cd00082">
    <property type="entry name" value="HisKA"/>
    <property type="match status" value="1"/>
</dbReference>
<dbReference type="InterPro" id="IPR050351">
    <property type="entry name" value="BphY/WalK/GraS-like"/>
</dbReference>
<evidence type="ECO:0000256" key="4">
    <source>
        <dbReference type="ARBA" id="ARBA00022679"/>
    </source>
</evidence>
<evidence type="ECO:0000313" key="10">
    <source>
        <dbReference type="EMBL" id="MUZ73128.1"/>
    </source>
</evidence>
<keyword evidence="7" id="KW-0472">Membrane</keyword>
<dbReference type="InterPro" id="IPR005467">
    <property type="entry name" value="His_kinase_dom"/>
</dbReference>
<dbReference type="EMBL" id="WPHR01000006">
    <property type="protein sequence ID" value="MUZ73128.1"/>
    <property type="molecule type" value="Genomic_DNA"/>
</dbReference>
<reference evidence="9 12" key="1">
    <citation type="submission" date="2018-08" db="EMBL/GenBank/DDBJ databases">
        <title>Genome sequencing of Agrobacterium vitis strain ICMP 10754.</title>
        <authorList>
            <person name="Visnovsky S.B."/>
            <person name="Pitman A.R."/>
        </authorList>
    </citation>
    <scope>NUCLEOTIDE SEQUENCE [LARGE SCALE GENOMIC DNA]</scope>
    <source>
        <strain evidence="9 12">ICMP 10754</strain>
    </source>
</reference>
<evidence type="ECO:0000313" key="12">
    <source>
        <dbReference type="Proteomes" id="UP000436911"/>
    </source>
</evidence>
<evidence type="ECO:0000313" key="14">
    <source>
        <dbReference type="Proteomes" id="UP000477951"/>
    </source>
</evidence>
<dbReference type="EMBL" id="WPHU01000005">
    <property type="protein sequence ID" value="MVA57202.1"/>
    <property type="molecule type" value="Genomic_DNA"/>
</dbReference>
<feature type="transmembrane region" description="Helical" evidence="7">
    <location>
        <begin position="12"/>
        <end position="33"/>
    </location>
</feature>
<dbReference type="GO" id="GO:0000155">
    <property type="term" value="F:phosphorelay sensor kinase activity"/>
    <property type="evidence" value="ECO:0007669"/>
    <property type="project" value="InterPro"/>
</dbReference>
<dbReference type="InterPro" id="IPR036890">
    <property type="entry name" value="HATPase_C_sf"/>
</dbReference>
<dbReference type="CDD" id="cd19410">
    <property type="entry name" value="HK9-like_sensor"/>
    <property type="match status" value="1"/>
</dbReference>
<dbReference type="EC" id="2.7.13.3" evidence="2"/>
<dbReference type="GO" id="GO:0030295">
    <property type="term" value="F:protein kinase activator activity"/>
    <property type="evidence" value="ECO:0007669"/>
    <property type="project" value="TreeGrafter"/>
</dbReference>
<dbReference type="GO" id="GO:0000156">
    <property type="term" value="F:phosphorelay response regulator activity"/>
    <property type="evidence" value="ECO:0007669"/>
    <property type="project" value="TreeGrafter"/>
</dbReference>
<evidence type="ECO:0000256" key="2">
    <source>
        <dbReference type="ARBA" id="ARBA00012438"/>
    </source>
</evidence>
<dbReference type="SMART" id="SM00387">
    <property type="entry name" value="HATPase_c"/>
    <property type="match status" value="1"/>
</dbReference>
<comment type="catalytic activity">
    <reaction evidence="1">
        <text>ATP + protein L-histidine = ADP + protein N-phospho-L-histidine.</text>
        <dbReference type="EC" id="2.7.13.3"/>
    </reaction>
</comment>
<reference evidence="13 14" key="2">
    <citation type="submission" date="2019-12" db="EMBL/GenBank/DDBJ databases">
        <title>Whole-genome sequencing of Allorhizobium vitis.</title>
        <authorList>
            <person name="Gan H.M."/>
            <person name="Szegedi E."/>
            <person name="Burr T."/>
            <person name="Savka M.A."/>
        </authorList>
    </citation>
    <scope>NUCLEOTIDE SEQUENCE [LARGE SCALE GENOMIC DNA]</scope>
    <source>
        <strain evidence="11 13">CG415</strain>
        <strain evidence="10 14">CG516</strain>
    </source>
</reference>
<proteinExistence type="predicted"/>
<dbReference type="OrthoDB" id="9808408at2"/>
<dbReference type="SUPFAM" id="SSF55874">
    <property type="entry name" value="ATPase domain of HSP90 chaperone/DNA topoisomerase II/histidine kinase"/>
    <property type="match status" value="1"/>
</dbReference>
<dbReference type="GO" id="GO:0007234">
    <property type="term" value="P:osmosensory signaling via phosphorelay pathway"/>
    <property type="evidence" value="ECO:0007669"/>
    <property type="project" value="TreeGrafter"/>
</dbReference>
<name>A0A368NX65_AGRVI</name>
<feature type="transmembrane region" description="Helical" evidence="7">
    <location>
        <begin position="183"/>
        <end position="208"/>
    </location>
</feature>
<dbReference type="InterPro" id="IPR004358">
    <property type="entry name" value="Sig_transdc_His_kin-like_C"/>
</dbReference>
<keyword evidence="3" id="KW-0597">Phosphoprotein</keyword>
<dbReference type="InterPro" id="IPR003594">
    <property type="entry name" value="HATPase_dom"/>
</dbReference>
<dbReference type="InterPro" id="IPR036097">
    <property type="entry name" value="HisK_dim/P_sf"/>
</dbReference>
<dbReference type="Proteomes" id="UP000440716">
    <property type="component" value="Unassembled WGS sequence"/>
</dbReference>
<dbReference type="Pfam" id="PF05227">
    <property type="entry name" value="CHASE3"/>
    <property type="match status" value="1"/>
</dbReference>